<dbReference type="Gene3D" id="3.40.50.300">
    <property type="entry name" value="P-loop containing nucleotide triphosphate hydrolases"/>
    <property type="match status" value="1"/>
</dbReference>
<dbReference type="GO" id="GO:0007267">
    <property type="term" value="P:cell-cell signaling"/>
    <property type="evidence" value="ECO:0007669"/>
    <property type="project" value="InterPro"/>
</dbReference>
<evidence type="ECO:0000256" key="2">
    <source>
        <dbReference type="ARBA" id="ARBA00022473"/>
    </source>
</evidence>
<evidence type="ECO:0000256" key="3">
    <source>
        <dbReference type="ARBA" id="ARBA00022729"/>
    </source>
</evidence>
<keyword evidence="5" id="KW-0175">Coiled coil</keyword>
<keyword evidence="2" id="KW-0217">Developmental protein</keyword>
<organism evidence="7 8">
    <name type="scientific">Holothuria leucospilota</name>
    <name type="common">Black long sea cucumber</name>
    <name type="synonym">Mertensiothuria leucospilota</name>
    <dbReference type="NCBI Taxonomy" id="206669"/>
    <lineage>
        <taxon>Eukaryota</taxon>
        <taxon>Metazoa</taxon>
        <taxon>Echinodermata</taxon>
        <taxon>Eleutherozoa</taxon>
        <taxon>Echinozoa</taxon>
        <taxon>Holothuroidea</taxon>
        <taxon>Aspidochirotacea</taxon>
        <taxon>Aspidochirotida</taxon>
        <taxon>Holothuriidae</taxon>
        <taxon>Holothuria</taxon>
    </lineage>
</organism>
<dbReference type="GO" id="GO:0016540">
    <property type="term" value="P:protein autoprocessing"/>
    <property type="evidence" value="ECO:0007669"/>
    <property type="project" value="InterPro"/>
</dbReference>
<dbReference type="InterPro" id="IPR003587">
    <property type="entry name" value="Hint_dom_N"/>
</dbReference>
<dbReference type="InterPro" id="IPR027417">
    <property type="entry name" value="P-loop_NTPase"/>
</dbReference>
<dbReference type="Pfam" id="PF01079">
    <property type="entry name" value="Hint"/>
    <property type="match status" value="1"/>
</dbReference>
<evidence type="ECO:0000313" key="8">
    <source>
        <dbReference type="Proteomes" id="UP001152320"/>
    </source>
</evidence>
<dbReference type="Pfam" id="PF04548">
    <property type="entry name" value="AIG1"/>
    <property type="match status" value="1"/>
</dbReference>
<name>A0A9Q0YMD6_HOLLE</name>
<dbReference type="InterPro" id="IPR001657">
    <property type="entry name" value="Hedgehog"/>
</dbReference>
<dbReference type="Gene3D" id="2.170.16.10">
    <property type="entry name" value="Hedgehog/Intein (Hint) domain"/>
    <property type="match status" value="1"/>
</dbReference>
<dbReference type="InterPro" id="IPR036844">
    <property type="entry name" value="Hint_dom_sf"/>
</dbReference>
<dbReference type="SMART" id="SM00306">
    <property type="entry name" value="HintN"/>
    <property type="match status" value="1"/>
</dbReference>
<dbReference type="PANTHER" id="PTHR11889:SF31">
    <property type="entry name" value="PROTEIN HEDGEHOG"/>
    <property type="match status" value="1"/>
</dbReference>
<feature type="coiled-coil region" evidence="5">
    <location>
        <begin position="230"/>
        <end position="260"/>
    </location>
</feature>
<reference evidence="7" key="1">
    <citation type="submission" date="2021-10" db="EMBL/GenBank/DDBJ databases">
        <title>Tropical sea cucumber genome reveals ecological adaptation and Cuvierian tubules defense mechanism.</title>
        <authorList>
            <person name="Chen T."/>
        </authorList>
    </citation>
    <scope>NUCLEOTIDE SEQUENCE</scope>
    <source>
        <strain evidence="7">Nanhai2018</strain>
        <tissue evidence="7">Muscle</tissue>
    </source>
</reference>
<evidence type="ECO:0000259" key="6">
    <source>
        <dbReference type="SMART" id="SM00306"/>
    </source>
</evidence>
<dbReference type="EMBL" id="JAIZAY010000019">
    <property type="protein sequence ID" value="KAJ8023279.1"/>
    <property type="molecule type" value="Genomic_DNA"/>
</dbReference>
<comment type="similarity">
    <text evidence="1">Belongs to the TRAFAC class TrmE-Era-EngA-EngB-Septin-like GTPase superfamily. AIG1/Toc34/Toc159-like paraseptin GTPase family. IAN subfamily.</text>
</comment>
<dbReference type="PANTHER" id="PTHR11889">
    <property type="entry name" value="HEDGEHOG"/>
    <property type="match status" value="1"/>
</dbReference>
<sequence>MREMAKTMIEFREGIHLFLLVCSSSQRFTKEEEETIGVIEKCLTNRIYNHCTILLTRGLSTFGDRNQDALSTYVAKEKGKKSKFSKVLRSVHDRVIAVENIFTDEEMSRMHRQSLLCSLFDIIQSIGGVYSNFLFAFVDRRLREKKEAQRLKQRELESRAVMKQRVELYLMTEYLPKLSIKDLQNVLDVMLQDIKNMMKESKVVDLEFVKKEDFETSVRCFVREKEGFINSIIDKKLDDLERQRQLKEQEAKRIRNKDKKRMECLVNEHGNLFLLKAPVESLEDILQTKALPNADISVLIKDSKDKKLTTITEEDILQLVSDFVIENKSHIVDLIETKKEKIRAKEMEEKRVQHLEESANLSKMIPIVDREVDEFLQNASVLTLQNINALKHVPETNVRSIMQVLVKQGITVSEDNVKKCIHNSLFKTPDKIKEIIDHKMLMDKLRKEAADRERKFEEERKILELMIKIDKSLKTFLQTLQKDKLQKIEKAIKEKQVQSLAENLKTFIDAQKTDDSDLKTINREFGSIVCDYCLQYGSQLLSLINNLKNILDQRELAEKERIQEQLRIRATEKVTNAMSSNSTIRSFLASRSNSELIDLEAEVTGGRIPSDIQSHFHSLLTEEERSALGDRNIEIMIQTQIQQQREFIDEVIREERSCFPGISLVTKRGGIICKISSVEVNDEILAFDKDGNLFYDKVYLLSHANNEENGLFINICTGNGNRLCLSPNHLLPVGSLLHIKAARDVSVGDIIFANCNGVLNADIVTAVNLKKLKGVYCPITMNGTIVVNDVAASCFTTFINPNLAHFSLYPIRVCFGYLPTFLFNFILPYDLSEGMPWILAKSRSMIIWFQSRLNLFFLGI</sequence>
<accession>A0A9Q0YMD6</accession>
<dbReference type="InterPro" id="IPR006703">
    <property type="entry name" value="G_AIG1"/>
</dbReference>
<protein>
    <submittedName>
        <fullName evidence="7">Desert hedgehog protein A</fullName>
    </submittedName>
</protein>
<gene>
    <name evidence="7" type="ORF">HOLleu_35647</name>
</gene>
<keyword evidence="3" id="KW-0732">Signal</keyword>
<dbReference type="OrthoDB" id="5212at2759"/>
<comment type="caution">
    <text evidence="7">The sequence shown here is derived from an EMBL/GenBank/DDBJ whole genome shotgun (WGS) entry which is preliminary data.</text>
</comment>
<dbReference type="AlphaFoldDB" id="A0A9Q0YMD6"/>
<dbReference type="GO" id="GO:0005525">
    <property type="term" value="F:GTP binding"/>
    <property type="evidence" value="ECO:0007669"/>
    <property type="project" value="InterPro"/>
</dbReference>
<dbReference type="InterPro" id="IPR050387">
    <property type="entry name" value="Hedgehog_Signaling"/>
</dbReference>
<keyword evidence="8" id="KW-1185">Reference proteome</keyword>
<dbReference type="Proteomes" id="UP001152320">
    <property type="component" value="Chromosome 19"/>
</dbReference>
<dbReference type="InterPro" id="IPR001767">
    <property type="entry name" value="Hedgehog_Hint"/>
</dbReference>
<evidence type="ECO:0000256" key="4">
    <source>
        <dbReference type="ARBA" id="ARBA00022741"/>
    </source>
</evidence>
<evidence type="ECO:0000313" key="7">
    <source>
        <dbReference type="EMBL" id="KAJ8023279.1"/>
    </source>
</evidence>
<evidence type="ECO:0000256" key="1">
    <source>
        <dbReference type="ARBA" id="ARBA00008535"/>
    </source>
</evidence>
<evidence type="ECO:0000256" key="5">
    <source>
        <dbReference type="SAM" id="Coils"/>
    </source>
</evidence>
<feature type="coiled-coil region" evidence="5">
    <location>
        <begin position="540"/>
        <end position="567"/>
    </location>
</feature>
<dbReference type="SUPFAM" id="SSF51294">
    <property type="entry name" value="Hedgehog/intein (Hint) domain"/>
    <property type="match status" value="1"/>
</dbReference>
<proteinExistence type="inferred from homology"/>
<dbReference type="CDD" id="cd00081">
    <property type="entry name" value="Hint"/>
    <property type="match status" value="1"/>
</dbReference>
<keyword evidence="4" id="KW-0547">Nucleotide-binding</keyword>
<dbReference type="PRINTS" id="PR00632">
    <property type="entry name" value="SONICHHOG"/>
</dbReference>
<feature type="domain" description="Hint" evidence="6">
    <location>
        <begin position="656"/>
        <end position="755"/>
    </location>
</feature>